<dbReference type="AlphaFoldDB" id="A0A3Q1CI78"/>
<evidence type="ECO:0000313" key="2">
    <source>
        <dbReference type="Ensembl" id="ENSAOCP00000025259.2"/>
    </source>
</evidence>
<dbReference type="Ensembl" id="ENSAOCT00000000710.2">
    <property type="protein sequence ID" value="ENSAOCP00000025259.2"/>
    <property type="gene ID" value="ENSAOCG00000012691.2"/>
</dbReference>
<dbReference type="Proteomes" id="UP001501940">
    <property type="component" value="Chromosome 4"/>
</dbReference>
<name>A0A3Q1CI78_AMPOC</name>
<dbReference type="GeneTree" id="ENSGT00940000176937"/>
<accession>A0A3Q1CI78</accession>
<dbReference type="STRING" id="80972.ENSAOCP00000025259"/>
<organism evidence="2 3">
    <name type="scientific">Amphiprion ocellaris</name>
    <name type="common">Clown anemonefish</name>
    <dbReference type="NCBI Taxonomy" id="80972"/>
    <lineage>
        <taxon>Eukaryota</taxon>
        <taxon>Metazoa</taxon>
        <taxon>Chordata</taxon>
        <taxon>Craniata</taxon>
        <taxon>Vertebrata</taxon>
        <taxon>Euteleostomi</taxon>
        <taxon>Actinopterygii</taxon>
        <taxon>Neopterygii</taxon>
        <taxon>Teleostei</taxon>
        <taxon>Neoteleostei</taxon>
        <taxon>Acanthomorphata</taxon>
        <taxon>Ovalentaria</taxon>
        <taxon>Pomacentridae</taxon>
        <taxon>Amphiprion</taxon>
    </lineage>
</organism>
<keyword evidence="1" id="KW-0812">Transmembrane</keyword>
<reference evidence="2" key="2">
    <citation type="submission" date="2025-08" db="UniProtKB">
        <authorList>
            <consortium name="Ensembl"/>
        </authorList>
    </citation>
    <scope>IDENTIFICATION</scope>
</reference>
<evidence type="ECO:0000313" key="3">
    <source>
        <dbReference type="Proteomes" id="UP001501940"/>
    </source>
</evidence>
<feature type="transmembrane region" description="Helical" evidence="1">
    <location>
        <begin position="12"/>
        <end position="30"/>
    </location>
</feature>
<reference evidence="2" key="3">
    <citation type="submission" date="2025-09" db="UniProtKB">
        <authorList>
            <consortium name="Ensembl"/>
        </authorList>
    </citation>
    <scope>IDENTIFICATION</scope>
</reference>
<protein>
    <submittedName>
        <fullName evidence="2">Uncharacterized protein</fullName>
    </submittedName>
</protein>
<evidence type="ECO:0000256" key="1">
    <source>
        <dbReference type="SAM" id="Phobius"/>
    </source>
</evidence>
<gene>
    <name evidence="2" type="primary">RHEB</name>
</gene>
<keyword evidence="1" id="KW-0472">Membrane</keyword>
<sequence length="65" mass="7169">MELPFSGIELTFIIVAFVIFSLYGLASVCIQPQEVDVEAMSVIAVFHNKIKVNMNISSMNAVKYG</sequence>
<keyword evidence="1" id="KW-1133">Transmembrane helix</keyword>
<proteinExistence type="predicted"/>
<keyword evidence="3" id="KW-1185">Reference proteome</keyword>
<reference evidence="2 3" key="1">
    <citation type="submission" date="2022-01" db="EMBL/GenBank/DDBJ databases">
        <title>A chromosome-scale genome assembly of the false clownfish, Amphiprion ocellaris.</title>
        <authorList>
            <person name="Ryu T."/>
        </authorList>
    </citation>
    <scope>NUCLEOTIDE SEQUENCE [LARGE SCALE GENOMIC DNA]</scope>
</reference>